<evidence type="ECO:0000313" key="4">
    <source>
        <dbReference type="Proteomes" id="UP000044625"/>
    </source>
</evidence>
<dbReference type="RefSeq" id="WP_049615106.1">
    <property type="nucleotide sequence ID" value="NZ_CAWMMU010000044.1"/>
</dbReference>
<accession>A0A0T9RB50</accession>
<evidence type="ECO:0000313" key="2">
    <source>
        <dbReference type="EMBL" id="CNI53563.1"/>
    </source>
</evidence>
<reference evidence="5" key="3">
    <citation type="submission" date="2015-03" db="EMBL/GenBank/DDBJ databases">
        <authorList>
            <consortium name="Pathogen Informatics"/>
        </authorList>
    </citation>
    <scope>NUCLEOTIDE SEQUENCE [LARGE SCALE GENOMIC DNA]</scope>
    <source>
        <strain evidence="5">A125KOH2</strain>
    </source>
</reference>
<reference evidence="3 4" key="2">
    <citation type="submission" date="2015-03" db="EMBL/GenBank/DDBJ databases">
        <authorList>
            <consortium name="Pathogen Informatics"/>
            <person name="Murphy D."/>
        </authorList>
    </citation>
    <scope>NUCLEOTIDE SEQUENCE [LARGE SCALE GENOMIC DNA]</scope>
    <source>
        <strain evidence="3">Type strain: CIP110230</strain>
        <strain evidence="4">type strain: CIP110230</strain>
    </source>
</reference>
<keyword evidence="4" id="KW-1185">Reference proteome</keyword>
<evidence type="ECO:0000313" key="5">
    <source>
        <dbReference type="Proteomes" id="UP000045840"/>
    </source>
</evidence>
<sequence length="102" mass="11169">MNIQEIPLTANNQFFNISVGEYAINLRLVFRDAAGWIMDVRDSGGADMLCGVPLVVGVDLLEQYPDLGISGVFAVLSDDSREEYPTKTNLGAGSHLYFVQNN</sequence>
<evidence type="ECO:0000259" key="1">
    <source>
        <dbReference type="Pfam" id="PF22479"/>
    </source>
</evidence>
<feature type="domain" description="Cyanophage baseplate Pam3 plug gp18" evidence="1">
    <location>
        <begin position="3"/>
        <end position="99"/>
    </location>
</feature>
<name>A0A0T9RB50_9GAMM</name>
<reference evidence="2" key="1">
    <citation type="submission" date="2015-03" db="EMBL/GenBank/DDBJ databases">
        <authorList>
            <person name="Murphy D."/>
        </authorList>
    </citation>
    <scope>NUCLEOTIDE SEQUENCE [LARGE SCALE GENOMIC DNA]</scope>
    <source>
        <strain evidence="2">A125KOH2</strain>
    </source>
</reference>
<dbReference type="Proteomes" id="UP000045840">
    <property type="component" value="Unassembled WGS sequence"/>
</dbReference>
<protein>
    <recommendedName>
        <fullName evidence="1">Cyanophage baseplate Pam3 plug gp18 domain-containing protein</fullName>
    </recommendedName>
</protein>
<dbReference type="Pfam" id="PF22479">
    <property type="entry name" value="Pam3_gp18"/>
    <property type="match status" value="1"/>
</dbReference>
<dbReference type="EMBL" id="CWJL01000044">
    <property type="protein sequence ID" value="CRY69339.1"/>
    <property type="molecule type" value="Genomic_DNA"/>
</dbReference>
<dbReference type="Proteomes" id="UP000044625">
    <property type="component" value="Unassembled WGS sequence"/>
</dbReference>
<organism evidence="2 5">
    <name type="scientific">Yersinia pekkanenii</name>
    <dbReference type="NCBI Taxonomy" id="1288385"/>
    <lineage>
        <taxon>Bacteria</taxon>
        <taxon>Pseudomonadati</taxon>
        <taxon>Pseudomonadota</taxon>
        <taxon>Gammaproteobacteria</taxon>
        <taxon>Enterobacterales</taxon>
        <taxon>Yersiniaceae</taxon>
        <taxon>Yersinia</taxon>
    </lineage>
</organism>
<dbReference type="STRING" id="1288385.ERS137968_04491"/>
<dbReference type="AlphaFoldDB" id="A0A0T9RB50"/>
<dbReference type="EMBL" id="CQAZ01000062">
    <property type="protein sequence ID" value="CNI53563.1"/>
    <property type="molecule type" value="Genomic_DNA"/>
</dbReference>
<evidence type="ECO:0000313" key="3">
    <source>
        <dbReference type="EMBL" id="CRY69339.1"/>
    </source>
</evidence>
<dbReference type="InterPro" id="IPR054252">
    <property type="entry name" value="Pam3_gp18"/>
</dbReference>
<proteinExistence type="predicted"/>
<gene>
    <name evidence="2" type="ORF">ERS008529_04298</name>
    <name evidence="3" type="ORF">ERS137968_04491</name>
</gene>